<dbReference type="Proteomes" id="UP001523543">
    <property type="component" value="Unassembled WGS sequence"/>
</dbReference>
<evidence type="ECO:0000313" key="3">
    <source>
        <dbReference type="EMBL" id="MCP1246487.1"/>
    </source>
</evidence>
<dbReference type="Proteomes" id="UP000075312">
    <property type="component" value="Unassembled WGS sequence"/>
</dbReference>
<dbReference type="Pfam" id="PF03929">
    <property type="entry name" value="PepSY_TM"/>
    <property type="match status" value="1"/>
</dbReference>
<dbReference type="PANTHER" id="PTHR34219:SF4">
    <property type="entry name" value="PEPSY DOMAIN-CONTAINING PROTEIN"/>
    <property type="match status" value="1"/>
</dbReference>
<accession>A0A149USI6</accession>
<reference evidence="3 5" key="2">
    <citation type="submission" date="2022-06" db="EMBL/GenBank/DDBJ databases">
        <title>Acetobacer genomes from food samples.</title>
        <authorList>
            <person name="Sombolestani A."/>
        </authorList>
    </citation>
    <scope>NUCLEOTIDE SEQUENCE [LARGE SCALE GENOMIC DNA]</scope>
    <source>
        <strain evidence="3 5">R-83281</strain>
    </source>
</reference>
<evidence type="ECO:0000313" key="4">
    <source>
        <dbReference type="Proteomes" id="UP000075312"/>
    </source>
</evidence>
<feature type="transmembrane region" description="Helical" evidence="1">
    <location>
        <begin position="436"/>
        <end position="452"/>
    </location>
</feature>
<dbReference type="EMBL" id="LHZY01000050">
    <property type="protein sequence ID" value="KXV70814.1"/>
    <property type="molecule type" value="Genomic_DNA"/>
</dbReference>
<reference evidence="2 4" key="1">
    <citation type="submission" date="2015-06" db="EMBL/GenBank/DDBJ databases">
        <title>Improved classification and identification of acetic acid bacteria using matrix-assisted laser desorption/ionization time-of-flight mass spectrometry; Gluconobacter nephelii and Gluconobacter uchimurae are later heterotypic synonyms of Gluconobacter japonicus and Gluconobacter oxydans, respectively.</title>
        <authorList>
            <person name="Li L."/>
            <person name="Cleenwerck I."/>
            <person name="De Vuyst L."/>
            <person name="Vandamme P."/>
        </authorList>
    </citation>
    <scope>NUCLEOTIDE SEQUENCE [LARGE SCALE GENOMIC DNA]</scope>
    <source>
        <strain evidence="2 4">LMG 1608</strain>
    </source>
</reference>
<feature type="transmembrane region" description="Helical" evidence="1">
    <location>
        <begin position="407"/>
        <end position="424"/>
    </location>
</feature>
<dbReference type="RefSeq" id="WP_062143826.1">
    <property type="nucleotide sequence ID" value="NZ_JAMYZR010000019.1"/>
</dbReference>
<feature type="transmembrane region" description="Helical" evidence="1">
    <location>
        <begin position="364"/>
        <end position="387"/>
    </location>
</feature>
<dbReference type="AlphaFoldDB" id="A0A149USI6"/>
<feature type="transmembrane region" description="Helical" evidence="1">
    <location>
        <begin position="12"/>
        <end position="36"/>
    </location>
</feature>
<dbReference type="PANTHER" id="PTHR34219">
    <property type="entry name" value="IRON-REGULATED INNER MEMBRANE PROTEIN-RELATED"/>
    <property type="match status" value="1"/>
</dbReference>
<keyword evidence="1" id="KW-0472">Membrane</keyword>
<gene>
    <name evidence="2" type="ORF">AD952_11755</name>
    <name evidence="3" type="ORF">NKW54_11105</name>
</gene>
<evidence type="ECO:0000313" key="2">
    <source>
        <dbReference type="EMBL" id="KXV70814.1"/>
    </source>
</evidence>
<keyword evidence="5" id="KW-1185">Reference proteome</keyword>
<sequence>MRETLRVHMGWLHSWVGFLAGLLLACIFASGTLAVFDTEITQWMQPEVPLTQGTSLTPAALQAAAQAVQAEEEKGLSAFLTLPLQRDPVLRVLHYDGYEFVGTALDSTTGAVFPARETAGGQFFYNFHFSLRGGNQPGVQIVTFLGLCLLVAIGSGLVIHIKALWPDLILFRPFGARPRAWVDAHLIVGVLFLPFITFMGYTGTAIHARALLPAEPFFPSHTAAPHKKEKTAPKGHVLQAGPLPPPLAPLIAQARDVLRSPDGNLILFTPDEVRIFKSDAFGPFLTRDHVDFSRKDGHSLRSATQSPPAVATMQLVRGLHYARYAPLPLRWLYFLSGLAATTLAASGLVVFLMKRRRSSGEQFFFRLVEVLTMTTVVGFPTATLGIFWANRCLPVVFSGRAMMEIDLFFLVWGLCAAHALLVSLTRHAASGWRQQLGVLAGAGCGLPLLDLVSRSHAWAQGASVFMTADALAFLTGLIALCALLKLREPAA</sequence>
<feature type="transmembrane region" description="Helical" evidence="1">
    <location>
        <begin position="139"/>
        <end position="159"/>
    </location>
</feature>
<dbReference type="PATRIC" id="fig|178900.6.peg.738"/>
<dbReference type="EMBL" id="JAMYZR010000019">
    <property type="protein sequence ID" value="MCP1246487.1"/>
    <property type="molecule type" value="Genomic_DNA"/>
</dbReference>
<keyword evidence="1" id="KW-1133">Transmembrane helix</keyword>
<name>A0A149USI6_9PROT</name>
<protein>
    <submittedName>
        <fullName evidence="3">PepSY domain-containing protein</fullName>
    </submittedName>
</protein>
<keyword evidence="1" id="KW-0812">Transmembrane</keyword>
<comment type="caution">
    <text evidence="2">The sequence shown here is derived from an EMBL/GenBank/DDBJ whole genome shotgun (WGS) entry which is preliminary data.</text>
</comment>
<feature type="transmembrane region" description="Helical" evidence="1">
    <location>
        <begin position="180"/>
        <end position="201"/>
    </location>
</feature>
<organism evidence="2 4">
    <name type="scientific">Acetobacter cerevisiae</name>
    <dbReference type="NCBI Taxonomy" id="178900"/>
    <lineage>
        <taxon>Bacteria</taxon>
        <taxon>Pseudomonadati</taxon>
        <taxon>Pseudomonadota</taxon>
        <taxon>Alphaproteobacteria</taxon>
        <taxon>Acetobacterales</taxon>
        <taxon>Acetobacteraceae</taxon>
        <taxon>Acetobacter</taxon>
    </lineage>
</organism>
<dbReference type="InterPro" id="IPR005625">
    <property type="entry name" value="PepSY-ass_TM"/>
</dbReference>
<proteinExistence type="predicted"/>
<dbReference type="PROSITE" id="PS51257">
    <property type="entry name" value="PROKAR_LIPOPROTEIN"/>
    <property type="match status" value="1"/>
</dbReference>
<feature type="transmembrane region" description="Helical" evidence="1">
    <location>
        <begin position="464"/>
        <end position="484"/>
    </location>
</feature>
<evidence type="ECO:0000256" key="1">
    <source>
        <dbReference type="SAM" id="Phobius"/>
    </source>
</evidence>
<feature type="transmembrane region" description="Helical" evidence="1">
    <location>
        <begin position="331"/>
        <end position="352"/>
    </location>
</feature>
<evidence type="ECO:0000313" key="5">
    <source>
        <dbReference type="Proteomes" id="UP001523543"/>
    </source>
</evidence>